<keyword evidence="3" id="KW-0812">Transmembrane</keyword>
<dbReference type="EMBL" id="ALQA01000026">
    <property type="protein sequence ID" value="EJZ08943.1"/>
    <property type="molecule type" value="Genomic_DNA"/>
</dbReference>
<proteinExistence type="predicted"/>
<dbReference type="RefSeq" id="WP_003929058.1">
    <property type="nucleotide sequence ID" value="NZ_JH814685.1"/>
</dbReference>
<reference evidence="4 5" key="1">
    <citation type="journal article" date="2012" name="J. Bacteriol.">
        <title>Complete Genome Sequence of Mycobacterium vaccae Type Strain ATCC 25954.</title>
        <authorList>
            <person name="Ho Y.S."/>
            <person name="Adroub S.A."/>
            <person name="Abadi M."/>
            <person name="Al Alwan B."/>
            <person name="Alkhateeb R."/>
            <person name="Gao G."/>
            <person name="Ragab A."/>
            <person name="Ali S."/>
            <person name="van Soolingen D."/>
            <person name="Bitter W."/>
            <person name="Pain A."/>
            <person name="Abdallah A.M."/>
        </authorList>
    </citation>
    <scope>NUCLEOTIDE SEQUENCE [LARGE SCALE GENOMIC DNA]</scope>
    <source>
        <strain evidence="4 5">ATCC 25954</strain>
    </source>
</reference>
<feature type="transmembrane region" description="Helical" evidence="3">
    <location>
        <begin position="20"/>
        <end position="39"/>
    </location>
</feature>
<dbReference type="GO" id="GO:0016020">
    <property type="term" value="C:membrane"/>
    <property type="evidence" value="ECO:0007669"/>
    <property type="project" value="UniProtKB-SubCell"/>
</dbReference>
<evidence type="ECO:0000256" key="1">
    <source>
        <dbReference type="ARBA" id="ARBA00004370"/>
    </source>
</evidence>
<evidence type="ECO:0000313" key="4">
    <source>
        <dbReference type="EMBL" id="EJZ08943.1"/>
    </source>
</evidence>
<accession>K0V266</accession>
<protein>
    <recommendedName>
        <fullName evidence="6">Twin-arginine translocation pathway signal</fullName>
    </recommendedName>
</protein>
<dbReference type="PATRIC" id="fig|1194972.3.peg.2727"/>
<evidence type="ECO:0000313" key="5">
    <source>
        <dbReference type="Proteomes" id="UP000006072"/>
    </source>
</evidence>
<dbReference type="Proteomes" id="UP000006072">
    <property type="component" value="Unassembled WGS sequence"/>
</dbReference>
<evidence type="ECO:0000256" key="3">
    <source>
        <dbReference type="SAM" id="Phobius"/>
    </source>
</evidence>
<evidence type="ECO:0008006" key="6">
    <source>
        <dbReference type="Google" id="ProtNLM"/>
    </source>
</evidence>
<dbReference type="PANTHER" id="PTHR37042:SF4">
    <property type="entry name" value="OUTER MEMBRANE PROTEIN RV1973"/>
    <property type="match status" value="1"/>
</dbReference>
<dbReference type="PANTHER" id="PTHR37042">
    <property type="entry name" value="OUTER MEMBRANE PROTEIN RV1973"/>
    <property type="match status" value="1"/>
</dbReference>
<keyword evidence="2 3" id="KW-0472">Membrane</keyword>
<keyword evidence="5" id="KW-1185">Reference proteome</keyword>
<name>K0V266_MYCVA</name>
<evidence type="ECO:0000256" key="2">
    <source>
        <dbReference type="ARBA" id="ARBA00023136"/>
    </source>
</evidence>
<keyword evidence="3" id="KW-1133">Transmembrane helix</keyword>
<dbReference type="HOGENOM" id="CLU_072301_3_1_11"/>
<organism evidence="4 5">
    <name type="scientific">Mycolicibacterium vaccae ATCC 25954</name>
    <dbReference type="NCBI Taxonomy" id="1194972"/>
    <lineage>
        <taxon>Bacteria</taxon>
        <taxon>Bacillati</taxon>
        <taxon>Actinomycetota</taxon>
        <taxon>Actinomycetes</taxon>
        <taxon>Mycobacteriales</taxon>
        <taxon>Mycobacteriaceae</taxon>
        <taxon>Mycolicibacterium</taxon>
    </lineage>
</organism>
<dbReference type="eggNOG" id="ENOG50341TF">
    <property type="taxonomic scope" value="Bacteria"/>
</dbReference>
<comment type="caution">
    <text evidence="4">The sequence shown here is derived from an EMBL/GenBank/DDBJ whole genome shotgun (WGS) entry which is preliminary data.</text>
</comment>
<gene>
    <name evidence="4" type="ORF">MVAC_13653</name>
</gene>
<dbReference type="AlphaFoldDB" id="K0V266"/>
<comment type="subcellular location">
    <subcellularLocation>
        <location evidence="1">Membrane</location>
    </subcellularLocation>
</comment>
<sequence>MTVDSAPRRTARPPVSRWRLLVVSALLIASATVLTTLYVTQYRVDRQTTPAAEEAVVEAVSEATEALLSYGPGTIDTDLSATGSLTTGEFATYYGKFTENVVAPAARERGVTAQARVIDSALIELHPDQAKVLVFLNQATTSRERPEPAVTASSVIVSATKVEGDWRISALDPV</sequence>